<name>A0A5N5UM14_9EURY</name>
<evidence type="ECO:0000313" key="3">
    <source>
        <dbReference type="EMBL" id="KAB7519967.1"/>
    </source>
</evidence>
<dbReference type="EMBL" id="QKKZ01000001">
    <property type="protein sequence ID" value="KAB7515881.1"/>
    <property type="molecule type" value="Genomic_DNA"/>
</dbReference>
<evidence type="ECO:0000313" key="1">
    <source>
        <dbReference type="EMBL" id="KAB7515881.1"/>
    </source>
</evidence>
<evidence type="ECO:0000313" key="5">
    <source>
        <dbReference type="Proteomes" id="UP000326302"/>
    </source>
</evidence>
<dbReference type="Proteomes" id="UP000326302">
    <property type="component" value="Unassembled WGS sequence"/>
</dbReference>
<dbReference type="EMBL" id="QJOW01000002">
    <property type="protein sequence ID" value="KAB7516904.1"/>
    <property type="molecule type" value="Genomic_DNA"/>
</dbReference>
<dbReference type="Proteomes" id="UP000326207">
    <property type="component" value="Unassembled WGS sequence"/>
</dbReference>
<reference evidence="4 5" key="1">
    <citation type="submission" date="2019-10" db="EMBL/GenBank/DDBJ databases">
        <title>Unraveling microbial dark matter from salterns through culturing: the case of the genus Halosegnis.</title>
        <authorList>
            <person name="Duran-Viseras A."/>
            <person name="Andrei A.-S."/>
            <person name="Vera-Gargallo B."/>
            <person name="Ghai R."/>
            <person name="Sanchez-Porro C."/>
            <person name="Ventosa A."/>
        </authorList>
    </citation>
    <scope>NUCLEOTIDE SEQUENCE [LARGE SCALE GENOMIC DNA]</scope>
    <source>
        <strain evidence="2 5">F17-44</strain>
        <strain evidence="1 6">F18-79</strain>
        <strain evidence="3 4">F19-13</strain>
    </source>
</reference>
<evidence type="ECO:0000313" key="6">
    <source>
        <dbReference type="Proteomes" id="UP000326865"/>
    </source>
</evidence>
<evidence type="ECO:0000313" key="4">
    <source>
        <dbReference type="Proteomes" id="UP000326207"/>
    </source>
</evidence>
<gene>
    <name evidence="1" type="ORF">DM867_01695</name>
    <name evidence="2" type="ORF">DMP03_05950</name>
    <name evidence="3" type="ORF">DP108_01580</name>
</gene>
<accession>A0A5N5UDT9</accession>
<organism evidence="3 4">
    <name type="scientific">Halosegnis rubeus</name>
    <dbReference type="NCBI Taxonomy" id="2212850"/>
    <lineage>
        <taxon>Archaea</taxon>
        <taxon>Methanobacteriati</taxon>
        <taxon>Methanobacteriota</taxon>
        <taxon>Stenosarchaea group</taxon>
        <taxon>Halobacteria</taxon>
        <taxon>Halobacteriales</taxon>
        <taxon>Natronomonadaceae</taxon>
        <taxon>Halosegnis</taxon>
    </lineage>
</organism>
<dbReference type="AlphaFoldDB" id="A0A5N5UM14"/>
<protein>
    <submittedName>
        <fullName evidence="3">Uncharacterized protein</fullName>
    </submittedName>
</protein>
<accession>A0A5N5UDT0</accession>
<sequence>MTVPKGIARDTLFDVIVGWYRAGGDDQPVDTAAAAEQAGYSDATSRQTAFLEAVGVLEAEGQDHQLTSRGAAFAAALASDDEPNAKSRAYTILSAWPPSSRLRDILRGGAMPEDDLLARVADVTGADLDTSRERIGCRTLLDLLVWAGVLDRTNDGLYLPGEVETRSVERERAALTVELELSVDVDPDDVESLVRAVQAGLEDEESPSIAAELEGLSVRED</sequence>
<keyword evidence="6" id="KW-1185">Reference proteome</keyword>
<dbReference type="RefSeq" id="WP_152119787.1">
    <property type="nucleotide sequence ID" value="NZ_QJOW01000002.1"/>
</dbReference>
<dbReference type="Proteomes" id="UP000326865">
    <property type="component" value="Unassembled WGS sequence"/>
</dbReference>
<comment type="caution">
    <text evidence="3">The sequence shown here is derived from an EMBL/GenBank/DDBJ whole genome shotgun (WGS) entry which is preliminary data.</text>
</comment>
<evidence type="ECO:0000313" key="2">
    <source>
        <dbReference type="EMBL" id="KAB7516904.1"/>
    </source>
</evidence>
<proteinExistence type="predicted"/>
<dbReference type="OrthoDB" id="343223at2157"/>
<dbReference type="EMBL" id="QMDY01000001">
    <property type="protein sequence ID" value="KAB7519967.1"/>
    <property type="molecule type" value="Genomic_DNA"/>
</dbReference>
<accession>A0A5N5UM14</accession>